<organism evidence="5">
    <name type="scientific">Leptosphaeria maculans (strain JN3 / isolate v23.1.3 / race Av1-4-5-6-7-8)</name>
    <name type="common">Blackleg fungus</name>
    <name type="synonym">Phoma lingam</name>
    <dbReference type="NCBI Taxonomy" id="985895"/>
    <lineage>
        <taxon>Eukaryota</taxon>
        <taxon>Fungi</taxon>
        <taxon>Dikarya</taxon>
        <taxon>Ascomycota</taxon>
        <taxon>Pezizomycotina</taxon>
        <taxon>Dothideomycetes</taxon>
        <taxon>Pleosporomycetidae</taxon>
        <taxon>Pleosporales</taxon>
        <taxon>Pleosporineae</taxon>
        <taxon>Leptosphaeriaceae</taxon>
        <taxon>Plenodomus</taxon>
        <taxon>Plenodomus lingam/Leptosphaeria maculans species complex</taxon>
    </lineage>
</organism>
<sequence length="301" mass="34333">MATAATIPPSATHTQNLQTLQDATSTANSNPQDVQTLLRYYKPNEDGSPPLPSYIDRPETYQQPSELHPVTVHDVRGREKDFTLDKNGFQFYCHTAQEKDFVDDEKIKTGYYAETEQLLKNVTGASRVFAFDHNVRRQLPGDSPNDRIIRGPVQEVHIDQTDAAAFSRVRYHLPEEAEKLQRSRVQIINVWRPIKTIERDPLAVADAGSVDDKSLVVTELIYPDRKGETYSVKHDPGHRWFYKSGLTPDEVLIFKCFDSKLDGRARRVPHTAFHVPGTEHKEGRESIEVRALVFHEDESLE</sequence>
<protein>
    <recommendedName>
        <fullName evidence="6">7alpha-cephem-methoxylase P8 chain related protein</fullName>
    </recommendedName>
</protein>
<name>E5A401_LEPMJ</name>
<reference evidence="5" key="1">
    <citation type="journal article" date="2011" name="Nat. Commun.">
        <title>Effector diversification within compartments of the Leptosphaeria maculans genome affected by Repeat-Induced Point mutations.</title>
        <authorList>
            <person name="Rouxel T."/>
            <person name="Grandaubert J."/>
            <person name="Hane J.K."/>
            <person name="Hoede C."/>
            <person name="van de Wouw A.P."/>
            <person name="Couloux A."/>
            <person name="Dominguez V."/>
            <person name="Anthouard V."/>
            <person name="Bally P."/>
            <person name="Bourras S."/>
            <person name="Cozijnsen A.J."/>
            <person name="Ciuffetti L.M."/>
            <person name="Degrave A."/>
            <person name="Dilmaghani A."/>
            <person name="Duret L."/>
            <person name="Fudal I."/>
            <person name="Goodwin S.B."/>
            <person name="Gout L."/>
            <person name="Glaser N."/>
            <person name="Linglin J."/>
            <person name="Kema G.H.J."/>
            <person name="Lapalu N."/>
            <person name="Lawrence C.B."/>
            <person name="May K."/>
            <person name="Meyer M."/>
            <person name="Ollivier B."/>
            <person name="Poulain J."/>
            <person name="Schoch C.L."/>
            <person name="Simon A."/>
            <person name="Spatafora J.W."/>
            <person name="Stachowiak A."/>
            <person name="Turgeon B.G."/>
            <person name="Tyler B.M."/>
            <person name="Vincent D."/>
            <person name="Weissenbach J."/>
            <person name="Amselem J."/>
            <person name="Quesneville H."/>
            <person name="Oliver R.P."/>
            <person name="Wincker P."/>
            <person name="Balesdent M.-H."/>
            <person name="Howlett B.J."/>
        </authorList>
    </citation>
    <scope>NUCLEOTIDE SEQUENCE [LARGE SCALE GENOMIC DNA]</scope>
    <source>
        <strain evidence="5">JN3 / isolate v23.1.3 / race Av1-4-5-6-7-8</strain>
    </source>
</reference>
<dbReference type="Proteomes" id="UP000002668">
    <property type="component" value="Genome"/>
</dbReference>
<dbReference type="STRING" id="985895.E5A401"/>
<dbReference type="HOGENOM" id="CLU_042688_2_0_1"/>
<keyword evidence="1" id="KW-0560">Oxidoreductase</keyword>
<dbReference type="NCBIfam" id="NF041278">
    <property type="entry name" value="CmcJ_NvfI_EfuI"/>
    <property type="match status" value="1"/>
</dbReference>
<dbReference type="InterPro" id="IPR044053">
    <property type="entry name" value="AsaB-like"/>
</dbReference>
<dbReference type="OMA" id="KNGFQIY"/>
<feature type="region of interest" description="Disordered" evidence="3">
    <location>
        <begin position="1"/>
        <end position="31"/>
    </location>
</feature>
<evidence type="ECO:0000256" key="3">
    <source>
        <dbReference type="SAM" id="MobiDB-lite"/>
    </source>
</evidence>
<dbReference type="PANTHER" id="PTHR34598">
    <property type="entry name" value="BLL6449 PROTEIN"/>
    <property type="match status" value="1"/>
</dbReference>
<gene>
    <name evidence="4" type="ORF">LEMA_P097550.1</name>
</gene>
<proteinExistence type="inferred from homology"/>
<evidence type="ECO:0000313" key="5">
    <source>
        <dbReference type="Proteomes" id="UP000002668"/>
    </source>
</evidence>
<dbReference type="GeneID" id="13286419"/>
<dbReference type="OrthoDB" id="412788at2759"/>
<dbReference type="InParanoid" id="E5A401"/>
<evidence type="ECO:0000256" key="1">
    <source>
        <dbReference type="ARBA" id="ARBA00023002"/>
    </source>
</evidence>
<dbReference type="GO" id="GO:0016491">
    <property type="term" value="F:oxidoreductase activity"/>
    <property type="evidence" value="ECO:0007669"/>
    <property type="project" value="UniProtKB-KW"/>
</dbReference>
<evidence type="ECO:0008006" key="6">
    <source>
        <dbReference type="Google" id="ProtNLM"/>
    </source>
</evidence>
<keyword evidence="5" id="KW-1185">Reference proteome</keyword>
<comment type="similarity">
    <text evidence="2">Belongs to the asaB hydroxylase/desaturase family.</text>
</comment>
<dbReference type="EMBL" id="FP929133">
    <property type="protein sequence ID" value="CBX98346.1"/>
    <property type="molecule type" value="Genomic_DNA"/>
</dbReference>
<evidence type="ECO:0000256" key="2">
    <source>
        <dbReference type="ARBA" id="ARBA00023604"/>
    </source>
</evidence>
<feature type="compositionally biased region" description="Polar residues" evidence="3">
    <location>
        <begin position="9"/>
        <end position="31"/>
    </location>
</feature>
<dbReference type="AlphaFoldDB" id="E5A401"/>
<dbReference type="eggNOG" id="ENOG502RS30">
    <property type="taxonomic scope" value="Eukaryota"/>
</dbReference>
<evidence type="ECO:0000313" key="4">
    <source>
        <dbReference type="EMBL" id="CBX98346.1"/>
    </source>
</evidence>
<accession>E5A401</accession>
<dbReference type="VEuPathDB" id="FungiDB:LEMA_P097550.1"/>
<dbReference type="RefSeq" id="XP_003841825.1">
    <property type="nucleotide sequence ID" value="XM_003841777.1"/>
</dbReference>
<dbReference type="PANTHER" id="PTHR34598:SF3">
    <property type="entry name" value="OXIDOREDUCTASE AN1597"/>
    <property type="match status" value="1"/>
</dbReference>